<feature type="transmembrane region" description="Helical" evidence="1">
    <location>
        <begin position="167"/>
        <end position="190"/>
    </location>
</feature>
<feature type="transmembrane region" description="Helical" evidence="1">
    <location>
        <begin position="28"/>
        <end position="48"/>
    </location>
</feature>
<proteinExistence type="predicted"/>
<keyword evidence="3" id="KW-1185">Reference proteome</keyword>
<keyword evidence="1" id="KW-0472">Membrane</keyword>
<reference evidence="3" key="1">
    <citation type="submission" date="2023-07" db="EMBL/GenBank/DDBJ databases">
        <title>30 novel species of actinomycetes from the DSMZ collection.</title>
        <authorList>
            <person name="Nouioui I."/>
        </authorList>
    </citation>
    <scope>NUCLEOTIDE SEQUENCE [LARGE SCALE GENOMIC DNA]</scope>
    <source>
        <strain evidence="3">DSM 45055</strain>
    </source>
</reference>
<dbReference type="EMBL" id="JAVREK010000005">
    <property type="protein sequence ID" value="MDT0301953.1"/>
    <property type="molecule type" value="Genomic_DNA"/>
</dbReference>
<evidence type="ECO:0000313" key="3">
    <source>
        <dbReference type="Proteomes" id="UP001183226"/>
    </source>
</evidence>
<feature type="transmembrane region" description="Helical" evidence="1">
    <location>
        <begin position="60"/>
        <end position="81"/>
    </location>
</feature>
<gene>
    <name evidence="2" type="ORF">RM446_07485</name>
</gene>
<evidence type="ECO:0000256" key="1">
    <source>
        <dbReference type="SAM" id="Phobius"/>
    </source>
</evidence>
<organism evidence="2 3">
    <name type="scientific">Streptomonospora wellingtoniae</name>
    <dbReference type="NCBI Taxonomy" id="3075544"/>
    <lineage>
        <taxon>Bacteria</taxon>
        <taxon>Bacillati</taxon>
        <taxon>Actinomycetota</taxon>
        <taxon>Actinomycetes</taxon>
        <taxon>Streptosporangiales</taxon>
        <taxon>Nocardiopsidaceae</taxon>
        <taxon>Streptomonospora</taxon>
    </lineage>
</organism>
<keyword evidence="1" id="KW-0812">Transmembrane</keyword>
<keyword evidence="1" id="KW-1133">Transmembrane helix</keyword>
<comment type="caution">
    <text evidence="2">The sequence shown here is derived from an EMBL/GenBank/DDBJ whole genome shotgun (WGS) entry which is preliminary data.</text>
</comment>
<accession>A0ABU2KRS6</accession>
<protein>
    <submittedName>
        <fullName evidence="2">Uncharacterized protein</fullName>
    </submittedName>
</protein>
<feature type="transmembrane region" description="Helical" evidence="1">
    <location>
        <begin position="143"/>
        <end position="161"/>
    </location>
</feature>
<dbReference type="RefSeq" id="WP_311544424.1">
    <property type="nucleotide sequence ID" value="NZ_JAVREK010000005.1"/>
</dbReference>
<dbReference type="Proteomes" id="UP001183226">
    <property type="component" value="Unassembled WGS sequence"/>
</dbReference>
<name>A0ABU2KRS6_9ACTN</name>
<evidence type="ECO:0000313" key="2">
    <source>
        <dbReference type="EMBL" id="MDT0301953.1"/>
    </source>
</evidence>
<sequence>MNGGTALPDPSRAYPLERLLFSRWRRPMVWGWILGAVGAPVAGALFWILESGTADPVPVWRAVVEGTFLSVGISAAMGALAHGAVPERLARVEAEPWRLRAARSVWKSGELSADAEVNAIAAAMAQASLRWPHTSAGNRWTRAVLLCLALLEAVAVGTALADGDMVGALGYGSLAACMVVMATAGVSAGVRAGRRCRRIVALEAAEGWYSRLPAAAFAELDR</sequence>